<sequence>MRFAKIEKSIHVVKAVLAICVVSMTAFVAGCGGGGGGGGDGGGSSSSSSGASNAPNQQPIAANAPNTVAVTVDRGVANLINIPTVSVTICQPGTPPSSNTCTTVDHVLLDTGSFGVRIVNSALGSLASALPIQQATAGGQLAECTHFADGFTWGTTRTATVQVSGEVASNIPIQVIGDLDASTIPSGGCINGAAENTAQTLGANGIIGIGVAPFDCGAACAVQANVAQFSNYYACTGTNCVRTLAELSKQVANPVPNFAADNNGVIVQMAPISANGQASATGTVVFGIGTQSNNGQEQGITTFTTDASGDLVNSKFNGATTNTFMDSGSNGYFFQDGSMPLCTGNLASFYCPATTQQRTVTLVGANGVTGNVLLNVANTQNLLSAGSNFAFNDLGGQIGSLSAFDLGLPFFFGRHVYYGMDKRASGGQAPFVAFPL</sequence>
<proteinExistence type="predicted"/>
<protein>
    <submittedName>
        <fullName evidence="1">DUF3443 domain-containing protein</fullName>
    </submittedName>
</protein>
<evidence type="ECO:0000313" key="1">
    <source>
        <dbReference type="EMBL" id="MEX3937483.1"/>
    </source>
</evidence>
<evidence type="ECO:0000313" key="2">
    <source>
        <dbReference type="Proteomes" id="UP001558850"/>
    </source>
</evidence>
<keyword evidence="2" id="KW-1185">Reference proteome</keyword>
<gene>
    <name evidence="1" type="ORF">AB4Y32_38115</name>
</gene>
<name>A0ACC6UCP0_9BURK</name>
<dbReference type="Proteomes" id="UP001558850">
    <property type="component" value="Unassembled WGS sequence"/>
</dbReference>
<accession>A0ACC6UCP0</accession>
<reference evidence="1" key="1">
    <citation type="submission" date="2024-07" db="EMBL/GenBank/DDBJ databases">
        <title>A survey of Mimosa microsymbionts across Brazilian biomes reveals a high diversity of Paraburkholderia nodulating endemic species, but also that Cupriavidus is common as a symbiont of widespread species.</title>
        <authorList>
            <person name="Rouws L."/>
            <person name="Barauna A."/>
            <person name="Beukes C."/>
            <person name="Rouws J.R.C."/>
            <person name="De Faria S.M."/>
            <person name="Gross E."/>
            <person name="Bueno Dos Reis Junior F."/>
            <person name="Simon M.F."/>
            <person name="Maluk M."/>
            <person name="Odee D.W."/>
            <person name="Kenicer G."/>
            <person name="Young J.P.W."/>
            <person name="Reis V.M."/>
            <person name="Zilli J."/>
            <person name="James E.K."/>
        </authorList>
    </citation>
    <scope>NUCLEOTIDE SEQUENCE</scope>
    <source>
        <strain evidence="1">EG181B</strain>
    </source>
</reference>
<dbReference type="EMBL" id="JBFRCH010000053">
    <property type="protein sequence ID" value="MEX3937483.1"/>
    <property type="molecule type" value="Genomic_DNA"/>
</dbReference>
<comment type="caution">
    <text evidence="1">The sequence shown here is derived from an EMBL/GenBank/DDBJ whole genome shotgun (WGS) entry which is preliminary data.</text>
</comment>
<organism evidence="1 2">
    <name type="scientific">Paraburkholderia phymatum</name>
    <dbReference type="NCBI Taxonomy" id="148447"/>
    <lineage>
        <taxon>Bacteria</taxon>
        <taxon>Pseudomonadati</taxon>
        <taxon>Pseudomonadota</taxon>
        <taxon>Betaproteobacteria</taxon>
        <taxon>Burkholderiales</taxon>
        <taxon>Burkholderiaceae</taxon>
        <taxon>Paraburkholderia</taxon>
    </lineage>
</organism>